<gene>
    <name evidence="1" type="ORF">Patl1_23957</name>
</gene>
<evidence type="ECO:0000313" key="2">
    <source>
        <dbReference type="Proteomes" id="UP001164250"/>
    </source>
</evidence>
<organism evidence="1 2">
    <name type="scientific">Pistacia atlantica</name>
    <dbReference type="NCBI Taxonomy" id="434234"/>
    <lineage>
        <taxon>Eukaryota</taxon>
        <taxon>Viridiplantae</taxon>
        <taxon>Streptophyta</taxon>
        <taxon>Embryophyta</taxon>
        <taxon>Tracheophyta</taxon>
        <taxon>Spermatophyta</taxon>
        <taxon>Magnoliopsida</taxon>
        <taxon>eudicotyledons</taxon>
        <taxon>Gunneridae</taxon>
        <taxon>Pentapetalae</taxon>
        <taxon>rosids</taxon>
        <taxon>malvids</taxon>
        <taxon>Sapindales</taxon>
        <taxon>Anacardiaceae</taxon>
        <taxon>Pistacia</taxon>
    </lineage>
</organism>
<evidence type="ECO:0000313" key="1">
    <source>
        <dbReference type="EMBL" id="KAJ0079273.1"/>
    </source>
</evidence>
<accession>A0ACC0ZZS3</accession>
<reference evidence="2" key="1">
    <citation type="journal article" date="2023" name="G3 (Bethesda)">
        <title>Genome assembly and association tests identify interacting loci associated with vigor, precocity, and sex in interspecific pistachio rootstocks.</title>
        <authorList>
            <person name="Palmer W."/>
            <person name="Jacygrad E."/>
            <person name="Sagayaradj S."/>
            <person name="Cavanaugh K."/>
            <person name="Han R."/>
            <person name="Bertier L."/>
            <person name="Beede B."/>
            <person name="Kafkas S."/>
            <person name="Golino D."/>
            <person name="Preece J."/>
            <person name="Michelmore R."/>
        </authorList>
    </citation>
    <scope>NUCLEOTIDE SEQUENCE [LARGE SCALE GENOMIC DNA]</scope>
</reference>
<sequence length="152" mass="17237">MASSSSSSSSSNYQIILPLLILFLSIHNASSDKTTQDLINYICYQMEQFGFCSKTFNENLPSPSTNIIGLTKITVDQALKNATNTFNFIENLLKNTTDPGVKNALMVCEKGYKIVEQSFQEASREFEAKDYENMKRIRTRNSKSSRELCYEL</sequence>
<dbReference type="EMBL" id="CM047909">
    <property type="protein sequence ID" value="KAJ0079273.1"/>
    <property type="molecule type" value="Genomic_DNA"/>
</dbReference>
<name>A0ACC0ZZS3_9ROSI</name>
<keyword evidence="2" id="KW-1185">Reference proteome</keyword>
<proteinExistence type="predicted"/>
<dbReference type="Proteomes" id="UP001164250">
    <property type="component" value="Chromosome 13"/>
</dbReference>
<protein>
    <submittedName>
        <fullName evidence="1">Uncharacterized protein</fullName>
    </submittedName>
</protein>
<comment type="caution">
    <text evidence="1">The sequence shown here is derived from an EMBL/GenBank/DDBJ whole genome shotgun (WGS) entry which is preliminary data.</text>
</comment>